<sequence length="150" mass="15730">MGSTGEHAPAPTGKGDDTEYSYRGNRYGMPPAGPGSVPGFGRRFAALFFDWLLSLGAASFFAAPGSQDAANLALLIFAVQGVVLLSLFGTTIGKRLVGIGLAPTGERALFWPAAVLLRTVLLCLVIPAVVYDRDQRGLHDRAAGTIAVRI</sequence>
<reference evidence="8 9" key="1">
    <citation type="submission" date="2018-03" db="EMBL/GenBank/DDBJ databases">
        <title>Genomic Encyclopedia of Archaeal and Bacterial Type Strains, Phase II (KMG-II): from individual species to whole genera.</title>
        <authorList>
            <person name="Goeker M."/>
        </authorList>
    </citation>
    <scope>NUCLEOTIDE SEQUENCE [LARGE SCALE GENOMIC DNA]</scope>
    <source>
        <strain evidence="8 9">DSM 45312</strain>
    </source>
</reference>
<evidence type="ECO:0000256" key="5">
    <source>
        <dbReference type="SAM" id="MobiDB-lite"/>
    </source>
</evidence>
<organism evidence="8 9">
    <name type="scientific">Murinocardiopsis flavida</name>
    <dbReference type="NCBI Taxonomy" id="645275"/>
    <lineage>
        <taxon>Bacteria</taxon>
        <taxon>Bacillati</taxon>
        <taxon>Actinomycetota</taxon>
        <taxon>Actinomycetes</taxon>
        <taxon>Streptosporangiales</taxon>
        <taxon>Nocardiopsidaceae</taxon>
        <taxon>Murinocardiopsis</taxon>
    </lineage>
</organism>
<evidence type="ECO:0000256" key="2">
    <source>
        <dbReference type="ARBA" id="ARBA00022692"/>
    </source>
</evidence>
<gene>
    <name evidence="8" type="ORF">CLV63_12264</name>
</gene>
<evidence type="ECO:0000313" key="8">
    <source>
        <dbReference type="EMBL" id="PSK90530.1"/>
    </source>
</evidence>
<dbReference type="EMBL" id="PYGA01000022">
    <property type="protein sequence ID" value="PSK90530.1"/>
    <property type="molecule type" value="Genomic_DNA"/>
</dbReference>
<dbReference type="RefSeq" id="WP_245929056.1">
    <property type="nucleotide sequence ID" value="NZ_PYGA01000022.1"/>
</dbReference>
<keyword evidence="3 6" id="KW-1133">Transmembrane helix</keyword>
<keyword evidence="9" id="KW-1185">Reference proteome</keyword>
<proteinExistence type="predicted"/>
<comment type="subcellular location">
    <subcellularLocation>
        <location evidence="1">Membrane</location>
        <topology evidence="1">Multi-pass membrane protein</topology>
    </subcellularLocation>
</comment>
<dbReference type="PIRSF" id="PIRSF021697">
    <property type="entry name" value="UCP021697"/>
    <property type="match status" value="1"/>
</dbReference>
<evidence type="ECO:0000256" key="3">
    <source>
        <dbReference type="ARBA" id="ARBA00022989"/>
    </source>
</evidence>
<dbReference type="AlphaFoldDB" id="A0A2P8CZZ0"/>
<comment type="caution">
    <text evidence="8">The sequence shown here is derived from an EMBL/GenBank/DDBJ whole genome shotgun (WGS) entry which is preliminary data.</text>
</comment>
<accession>A0A2P8CZZ0</accession>
<dbReference type="InterPro" id="IPR010432">
    <property type="entry name" value="RDD"/>
</dbReference>
<keyword evidence="2 6" id="KW-0812">Transmembrane</keyword>
<feature type="transmembrane region" description="Helical" evidence="6">
    <location>
        <begin position="44"/>
        <end position="63"/>
    </location>
</feature>
<evidence type="ECO:0000256" key="1">
    <source>
        <dbReference type="ARBA" id="ARBA00004141"/>
    </source>
</evidence>
<feature type="region of interest" description="Disordered" evidence="5">
    <location>
        <begin position="1"/>
        <end position="25"/>
    </location>
</feature>
<feature type="domain" description="RDD" evidence="7">
    <location>
        <begin position="37"/>
        <end position="144"/>
    </location>
</feature>
<evidence type="ECO:0000259" key="7">
    <source>
        <dbReference type="Pfam" id="PF06271"/>
    </source>
</evidence>
<dbReference type="Pfam" id="PF06271">
    <property type="entry name" value="RDD"/>
    <property type="match status" value="1"/>
</dbReference>
<dbReference type="Proteomes" id="UP000240542">
    <property type="component" value="Unassembled WGS sequence"/>
</dbReference>
<dbReference type="InterPro" id="IPR016795">
    <property type="entry name" value="UCP021697"/>
</dbReference>
<evidence type="ECO:0000256" key="4">
    <source>
        <dbReference type="ARBA" id="ARBA00023136"/>
    </source>
</evidence>
<protein>
    <submittedName>
        <fullName evidence="8">RDD family protein</fullName>
    </submittedName>
</protein>
<evidence type="ECO:0000313" key="9">
    <source>
        <dbReference type="Proteomes" id="UP000240542"/>
    </source>
</evidence>
<feature type="transmembrane region" description="Helical" evidence="6">
    <location>
        <begin position="109"/>
        <end position="131"/>
    </location>
</feature>
<evidence type="ECO:0000256" key="6">
    <source>
        <dbReference type="SAM" id="Phobius"/>
    </source>
</evidence>
<feature type="transmembrane region" description="Helical" evidence="6">
    <location>
        <begin position="70"/>
        <end position="89"/>
    </location>
</feature>
<keyword evidence="4 6" id="KW-0472">Membrane</keyword>
<name>A0A2P8CZZ0_9ACTN</name>
<dbReference type="GO" id="GO:0016020">
    <property type="term" value="C:membrane"/>
    <property type="evidence" value="ECO:0007669"/>
    <property type="project" value="UniProtKB-SubCell"/>
</dbReference>